<evidence type="ECO:0000313" key="2">
    <source>
        <dbReference type="Proteomes" id="UP000789759"/>
    </source>
</evidence>
<dbReference type="OrthoDB" id="3068380at2759"/>
<dbReference type="AlphaFoldDB" id="A0A9N8ZDV7"/>
<keyword evidence="2" id="KW-1185">Reference proteome</keyword>
<organism evidence="1 2">
    <name type="scientific">Cetraspora pellucida</name>
    <dbReference type="NCBI Taxonomy" id="1433469"/>
    <lineage>
        <taxon>Eukaryota</taxon>
        <taxon>Fungi</taxon>
        <taxon>Fungi incertae sedis</taxon>
        <taxon>Mucoromycota</taxon>
        <taxon>Glomeromycotina</taxon>
        <taxon>Glomeromycetes</taxon>
        <taxon>Diversisporales</taxon>
        <taxon>Gigasporaceae</taxon>
        <taxon>Cetraspora</taxon>
    </lineage>
</organism>
<proteinExistence type="predicted"/>
<sequence>MENRNHTNTHNAVNNKKRKKNPILQAIKLLERKFMFWPKENLPKVTTLNQILISAEEQVTRYMKVIANGPVQNGKPGIVDSRAVIKRPSNYNGVLNCYVIMVIGFRRLVFRSVGSQSTPYSITKK</sequence>
<dbReference type="Proteomes" id="UP000789759">
    <property type="component" value="Unassembled WGS sequence"/>
</dbReference>
<reference evidence="1" key="1">
    <citation type="submission" date="2021-06" db="EMBL/GenBank/DDBJ databases">
        <authorList>
            <person name="Kallberg Y."/>
            <person name="Tangrot J."/>
            <person name="Rosling A."/>
        </authorList>
    </citation>
    <scope>NUCLEOTIDE SEQUENCE</scope>
    <source>
        <strain evidence="1">FL966</strain>
    </source>
</reference>
<protein>
    <submittedName>
        <fullName evidence="1">19064_t:CDS:1</fullName>
    </submittedName>
</protein>
<name>A0A9N8ZDV7_9GLOM</name>
<accession>A0A9N8ZDV7</accession>
<gene>
    <name evidence="1" type="ORF">CPELLU_LOCUS1967</name>
</gene>
<dbReference type="EMBL" id="CAJVQA010000792">
    <property type="protein sequence ID" value="CAG8490735.1"/>
    <property type="molecule type" value="Genomic_DNA"/>
</dbReference>
<comment type="caution">
    <text evidence="1">The sequence shown here is derived from an EMBL/GenBank/DDBJ whole genome shotgun (WGS) entry which is preliminary data.</text>
</comment>
<evidence type="ECO:0000313" key="1">
    <source>
        <dbReference type="EMBL" id="CAG8490735.1"/>
    </source>
</evidence>